<evidence type="ECO:0000313" key="2">
    <source>
        <dbReference type="EMBL" id="SHH33969.1"/>
    </source>
</evidence>
<organism evidence="2 3">
    <name type="scientific">Tepidibacter thalassicus DSM 15285</name>
    <dbReference type="NCBI Taxonomy" id="1123350"/>
    <lineage>
        <taxon>Bacteria</taxon>
        <taxon>Bacillati</taxon>
        <taxon>Bacillota</taxon>
        <taxon>Clostridia</taxon>
        <taxon>Peptostreptococcales</taxon>
        <taxon>Peptostreptococcaceae</taxon>
        <taxon>Tepidibacter</taxon>
    </lineage>
</organism>
<reference evidence="3" key="1">
    <citation type="submission" date="2016-11" db="EMBL/GenBank/DDBJ databases">
        <authorList>
            <person name="Varghese N."/>
            <person name="Submissions S."/>
        </authorList>
    </citation>
    <scope>NUCLEOTIDE SEQUENCE [LARGE SCALE GENOMIC DNA]</scope>
    <source>
        <strain evidence="3">DSM 15285</strain>
    </source>
</reference>
<accession>A0A1M5S657</accession>
<keyword evidence="3" id="KW-1185">Reference proteome</keyword>
<evidence type="ECO:0000256" key="1">
    <source>
        <dbReference type="SAM" id="Coils"/>
    </source>
</evidence>
<dbReference type="RefSeq" id="WP_072725435.1">
    <property type="nucleotide sequence ID" value="NZ_FQXH01000017.1"/>
</dbReference>
<dbReference type="OrthoDB" id="525353at2"/>
<dbReference type="EMBL" id="FQXH01000017">
    <property type="protein sequence ID" value="SHH33969.1"/>
    <property type="molecule type" value="Genomic_DNA"/>
</dbReference>
<proteinExistence type="predicted"/>
<evidence type="ECO:0000313" key="3">
    <source>
        <dbReference type="Proteomes" id="UP000242520"/>
    </source>
</evidence>
<protein>
    <submittedName>
        <fullName evidence="2">Uncharacterized protein</fullName>
    </submittedName>
</protein>
<dbReference type="AlphaFoldDB" id="A0A1M5S657"/>
<feature type="coiled-coil region" evidence="1">
    <location>
        <begin position="388"/>
        <end position="429"/>
    </location>
</feature>
<sequence>MDIVYVKYTRERIPQFQIKTIMYRENGKYFVKKEALYEEGKAHIRNIYDNYIKLTQNYKNVYISKAELKNDEIIFDYEYGNTIDKILLNLILKKDKRGFLEKLNWYKNFVENLEGKNYINFKFTNEFLNIFRGCDKLRGLKCLRISNVDLSFDNLIVDGENLVKIIDYEWVFDFPIPIDFLVYRSVINFYFRHIKYTEKFVDIDFIFDSLGITGEYIKIYELMLNRFHSYVFVKDNVDNYVFYSKYLKKSYLINQSINRAYNMQVFADDGSGFCEEKSIVKEMDLDKNSSVKFEFDISSFKSIKSLRVDPINTNCVVYINKIVLVDENLVDVETDEFVTNAEYIFEGKYVFLNDDPQIIIENLDLKRYVKIVIDIDFLDFDYKVKQYMMNLYDSLKNSLKDNKELKQKRMEIEQLKRQLEEKNREIYKKNIYIKSIENELNLLYNSLSWKITEPFRKLKSKLKI</sequence>
<dbReference type="Proteomes" id="UP000242520">
    <property type="component" value="Unassembled WGS sequence"/>
</dbReference>
<name>A0A1M5S657_9FIRM</name>
<dbReference type="STRING" id="1123350.SAMN02744040_01647"/>
<gene>
    <name evidence="2" type="ORF">SAMN02744040_01647</name>
</gene>
<keyword evidence="1" id="KW-0175">Coiled coil</keyword>